<sequence>MTAEACSCVPNETFYFDLIYESTNVGGYSQLAHLDRVTVETKTCTHTGPSRTGIAHPCSSSTLL</sequence>
<reference evidence="1" key="2">
    <citation type="journal article" date="2015" name="Fish Shellfish Immunol.">
        <title>Early steps in the European eel (Anguilla anguilla)-Vibrio vulnificus interaction in the gills: Role of the RtxA13 toxin.</title>
        <authorList>
            <person name="Callol A."/>
            <person name="Pajuelo D."/>
            <person name="Ebbesson L."/>
            <person name="Teles M."/>
            <person name="MacKenzie S."/>
            <person name="Amaro C."/>
        </authorList>
    </citation>
    <scope>NUCLEOTIDE SEQUENCE</scope>
</reference>
<name>A0A0E9XK41_ANGAN</name>
<dbReference type="AlphaFoldDB" id="A0A0E9XK41"/>
<reference evidence="1" key="1">
    <citation type="submission" date="2014-11" db="EMBL/GenBank/DDBJ databases">
        <authorList>
            <person name="Amaro Gonzalez C."/>
        </authorList>
    </citation>
    <scope>NUCLEOTIDE SEQUENCE</scope>
</reference>
<proteinExistence type="predicted"/>
<accession>A0A0E9XK41</accession>
<evidence type="ECO:0000313" key="1">
    <source>
        <dbReference type="EMBL" id="JAI03103.1"/>
    </source>
</evidence>
<organism evidence="1">
    <name type="scientific">Anguilla anguilla</name>
    <name type="common">European freshwater eel</name>
    <name type="synonym">Muraena anguilla</name>
    <dbReference type="NCBI Taxonomy" id="7936"/>
    <lineage>
        <taxon>Eukaryota</taxon>
        <taxon>Metazoa</taxon>
        <taxon>Chordata</taxon>
        <taxon>Craniata</taxon>
        <taxon>Vertebrata</taxon>
        <taxon>Euteleostomi</taxon>
        <taxon>Actinopterygii</taxon>
        <taxon>Neopterygii</taxon>
        <taxon>Teleostei</taxon>
        <taxon>Anguilliformes</taxon>
        <taxon>Anguillidae</taxon>
        <taxon>Anguilla</taxon>
    </lineage>
</organism>
<dbReference type="EMBL" id="GBXM01005475">
    <property type="protein sequence ID" value="JAI03103.1"/>
    <property type="molecule type" value="Transcribed_RNA"/>
</dbReference>
<protein>
    <submittedName>
        <fullName evidence="1">Uncharacterized protein</fullName>
    </submittedName>
</protein>